<evidence type="ECO:0000313" key="5">
    <source>
        <dbReference type="Proteomes" id="UP000660668"/>
    </source>
</evidence>
<dbReference type="Proteomes" id="UP000660668">
    <property type="component" value="Unassembled WGS sequence"/>
</dbReference>
<feature type="domain" description="N-acetyltransferase" evidence="3">
    <location>
        <begin position="2"/>
        <end position="170"/>
    </location>
</feature>
<protein>
    <submittedName>
        <fullName evidence="4">GNAT family N-acetyltransferase</fullName>
    </submittedName>
</protein>
<dbReference type="InterPro" id="IPR016181">
    <property type="entry name" value="Acyl_CoA_acyltransferase"/>
</dbReference>
<sequence>MIDVRQVDKCDETQVRDWWQASHDGAVAGRPYDTYTPWELARQAAATDNPDWDLVFVAAYDGGRVVGAGVTNMPLSDNTDHAYLEVYVPEPERRRGVGTAVLAAVEEVATSGGRNVLVAEAIAPVGGTSPGEPFAARHSYALANREGFKVLDLPQYAGSWGALDEHVAARIGDYRVVEWTNRVPDELVDGVCGALNRFIGMIPTGDLEMGDLNYTPERIRRREERAARLGTTGLAGAALSADGSLAGYHDVFVDAARTSQANIGITMVLPEHRGHSLGLAMKLATHRSLRARFPDCQIVLTGNADVNEHMNAVNGQLGYRLVEQILEFQKVL</sequence>
<dbReference type="InterPro" id="IPR000182">
    <property type="entry name" value="GNAT_dom"/>
</dbReference>
<name>A0A930VQK4_9ACTN</name>
<comment type="caution">
    <text evidence="4">The sequence shown here is derived from an EMBL/GenBank/DDBJ whole genome shotgun (WGS) entry which is preliminary data.</text>
</comment>
<dbReference type="PANTHER" id="PTHR43877:SF1">
    <property type="entry name" value="ACETYLTRANSFERASE"/>
    <property type="match status" value="1"/>
</dbReference>
<keyword evidence="2" id="KW-0012">Acyltransferase</keyword>
<evidence type="ECO:0000259" key="3">
    <source>
        <dbReference type="PROSITE" id="PS51186"/>
    </source>
</evidence>
<keyword evidence="1" id="KW-0808">Transferase</keyword>
<gene>
    <name evidence="4" type="ORF">ISU10_14985</name>
</gene>
<organism evidence="4 5">
    <name type="scientific">Nocardioides agariphilus</name>
    <dbReference type="NCBI Taxonomy" id="433664"/>
    <lineage>
        <taxon>Bacteria</taxon>
        <taxon>Bacillati</taxon>
        <taxon>Actinomycetota</taxon>
        <taxon>Actinomycetes</taxon>
        <taxon>Propionibacteriales</taxon>
        <taxon>Nocardioidaceae</taxon>
        <taxon>Nocardioides</taxon>
    </lineage>
</organism>
<dbReference type="CDD" id="cd04301">
    <property type="entry name" value="NAT_SF"/>
    <property type="match status" value="1"/>
</dbReference>
<evidence type="ECO:0000256" key="2">
    <source>
        <dbReference type="ARBA" id="ARBA00023315"/>
    </source>
</evidence>
<dbReference type="PANTHER" id="PTHR43877">
    <property type="entry name" value="AMINOALKYLPHOSPHONATE N-ACETYLTRANSFERASE-RELATED-RELATED"/>
    <property type="match status" value="1"/>
</dbReference>
<dbReference type="Pfam" id="PF00583">
    <property type="entry name" value="Acetyltransf_1"/>
    <property type="match status" value="1"/>
</dbReference>
<dbReference type="EMBL" id="JADKPO010000020">
    <property type="protein sequence ID" value="MBF4769070.1"/>
    <property type="molecule type" value="Genomic_DNA"/>
</dbReference>
<dbReference type="PROSITE" id="PS51186">
    <property type="entry name" value="GNAT"/>
    <property type="match status" value="1"/>
</dbReference>
<accession>A0A930VQK4</accession>
<keyword evidence="5" id="KW-1185">Reference proteome</keyword>
<evidence type="ECO:0000313" key="4">
    <source>
        <dbReference type="EMBL" id="MBF4769070.1"/>
    </source>
</evidence>
<dbReference type="InterPro" id="IPR050832">
    <property type="entry name" value="Bact_Acetyltransf"/>
</dbReference>
<reference evidence="4" key="1">
    <citation type="submission" date="2020-11" db="EMBL/GenBank/DDBJ databases">
        <title>Nocardioides cynanchi sp. nov., isolated from soil of rhizosphere of Cynanchum wilfordii.</title>
        <authorList>
            <person name="Lee J.-S."/>
            <person name="Suh M.K."/>
            <person name="Kim J.-S."/>
        </authorList>
    </citation>
    <scope>NUCLEOTIDE SEQUENCE</scope>
    <source>
        <strain evidence="4">KCTC 19276</strain>
    </source>
</reference>
<evidence type="ECO:0000256" key="1">
    <source>
        <dbReference type="ARBA" id="ARBA00022679"/>
    </source>
</evidence>
<dbReference type="Gene3D" id="3.40.630.30">
    <property type="match status" value="1"/>
</dbReference>
<dbReference type="AlphaFoldDB" id="A0A930VQK4"/>
<dbReference type="GO" id="GO:0016747">
    <property type="term" value="F:acyltransferase activity, transferring groups other than amino-acyl groups"/>
    <property type="evidence" value="ECO:0007669"/>
    <property type="project" value="InterPro"/>
</dbReference>
<dbReference type="SUPFAM" id="SSF55729">
    <property type="entry name" value="Acyl-CoA N-acyltransferases (Nat)"/>
    <property type="match status" value="2"/>
</dbReference>
<dbReference type="RefSeq" id="WP_194697218.1">
    <property type="nucleotide sequence ID" value="NZ_JADKPO010000020.1"/>
</dbReference>
<proteinExistence type="predicted"/>